<keyword evidence="2" id="KW-0808">Transferase</keyword>
<dbReference type="InterPro" id="IPR000182">
    <property type="entry name" value="GNAT_dom"/>
</dbReference>
<dbReference type="PANTHER" id="PTHR13355:SF11">
    <property type="entry name" value="GLUCOSAMINE 6-PHOSPHATE N-ACETYLTRANSFERASE"/>
    <property type="match status" value="1"/>
</dbReference>
<reference evidence="2 3" key="1">
    <citation type="submission" date="2018-03" db="EMBL/GenBank/DDBJ databases">
        <title>Draft genome of Nitrosomonas supralitoralis APG5.</title>
        <authorList>
            <person name="Urakawa H."/>
            <person name="Lopez J.V."/>
        </authorList>
    </citation>
    <scope>NUCLEOTIDE SEQUENCE [LARGE SCALE GENOMIC DNA]</scope>
    <source>
        <strain evidence="2 3">APG5</strain>
    </source>
</reference>
<dbReference type="AlphaFoldDB" id="A0A2P7NUN8"/>
<evidence type="ECO:0000313" key="2">
    <source>
        <dbReference type="EMBL" id="PSJ17180.1"/>
    </source>
</evidence>
<dbReference type="InterPro" id="IPR016181">
    <property type="entry name" value="Acyl_CoA_acyltransferase"/>
</dbReference>
<dbReference type="Proteomes" id="UP000241912">
    <property type="component" value="Unassembled WGS sequence"/>
</dbReference>
<sequence length="143" mass="16468">MRCNHLVRMVNWEAEASALQDIRTTVFIQEQQVPVSLEWDEFDVISLHMLAFNNYGKPVGTARLLPDGHIGRMAVLKEWRGKGYGSAMMHQILNELRSRDMQKGLLNAQTSAVKFYEKFGFQAYGEEFVEAGIPHVKMNYFLK</sequence>
<feature type="domain" description="N-acetyltransferase" evidence="1">
    <location>
        <begin position="7"/>
        <end position="143"/>
    </location>
</feature>
<name>A0A2P7NUN8_9PROT</name>
<evidence type="ECO:0000259" key="1">
    <source>
        <dbReference type="PROSITE" id="PS51186"/>
    </source>
</evidence>
<keyword evidence="3" id="KW-1185">Reference proteome</keyword>
<evidence type="ECO:0000313" key="3">
    <source>
        <dbReference type="Proteomes" id="UP000241912"/>
    </source>
</evidence>
<organism evidence="2 3">
    <name type="scientific">Nitrosomonas supralitoralis</name>
    <dbReference type="NCBI Taxonomy" id="2116706"/>
    <lineage>
        <taxon>Bacteria</taxon>
        <taxon>Pseudomonadati</taxon>
        <taxon>Pseudomonadota</taxon>
        <taxon>Betaproteobacteria</taxon>
        <taxon>Nitrosomonadales</taxon>
        <taxon>Nitrosomonadaceae</taxon>
        <taxon>Nitrosomonas</taxon>
    </lineage>
</organism>
<dbReference type="EMBL" id="PXXU01000025">
    <property type="protein sequence ID" value="PSJ17180.1"/>
    <property type="molecule type" value="Genomic_DNA"/>
</dbReference>
<protein>
    <submittedName>
        <fullName evidence="2">GNAT family N-acetyltransferase</fullName>
    </submittedName>
</protein>
<dbReference type="CDD" id="cd04301">
    <property type="entry name" value="NAT_SF"/>
    <property type="match status" value="1"/>
</dbReference>
<dbReference type="Pfam" id="PF13673">
    <property type="entry name" value="Acetyltransf_10"/>
    <property type="match status" value="1"/>
</dbReference>
<dbReference type="Gene3D" id="3.40.630.30">
    <property type="match status" value="1"/>
</dbReference>
<dbReference type="PANTHER" id="PTHR13355">
    <property type="entry name" value="GLUCOSAMINE 6-PHOSPHATE N-ACETYLTRANSFERASE"/>
    <property type="match status" value="1"/>
</dbReference>
<dbReference type="OrthoDB" id="9796171at2"/>
<dbReference type="PROSITE" id="PS51186">
    <property type="entry name" value="GNAT"/>
    <property type="match status" value="1"/>
</dbReference>
<proteinExistence type="predicted"/>
<gene>
    <name evidence="2" type="ORF">C7H79_09275</name>
</gene>
<dbReference type="SUPFAM" id="SSF55729">
    <property type="entry name" value="Acyl-CoA N-acyltransferases (Nat)"/>
    <property type="match status" value="1"/>
</dbReference>
<accession>A0A2P7NUN8</accession>
<dbReference type="InterPro" id="IPR039143">
    <property type="entry name" value="GNPNAT1-like"/>
</dbReference>
<comment type="caution">
    <text evidence="2">The sequence shown here is derived from an EMBL/GenBank/DDBJ whole genome shotgun (WGS) entry which is preliminary data.</text>
</comment>
<dbReference type="GO" id="GO:0004343">
    <property type="term" value="F:glucosamine 6-phosphate N-acetyltransferase activity"/>
    <property type="evidence" value="ECO:0007669"/>
    <property type="project" value="TreeGrafter"/>
</dbReference>